<organism evidence="1 2">
    <name type="scientific">Dactylosporangium salmoneum</name>
    <dbReference type="NCBI Taxonomy" id="53361"/>
    <lineage>
        <taxon>Bacteria</taxon>
        <taxon>Bacillati</taxon>
        <taxon>Actinomycetota</taxon>
        <taxon>Actinomycetes</taxon>
        <taxon>Micromonosporales</taxon>
        <taxon>Micromonosporaceae</taxon>
        <taxon>Dactylosporangium</taxon>
    </lineage>
</organism>
<dbReference type="EMBL" id="BAAARV010000021">
    <property type="protein sequence ID" value="GAA2341123.1"/>
    <property type="molecule type" value="Genomic_DNA"/>
</dbReference>
<comment type="caution">
    <text evidence="1">The sequence shown here is derived from an EMBL/GenBank/DDBJ whole genome shotgun (WGS) entry which is preliminary data.</text>
</comment>
<accession>A0ABP5T0R5</accession>
<gene>
    <name evidence="1" type="ORF">GCM10010170_024360</name>
</gene>
<proteinExistence type="predicted"/>
<keyword evidence="2" id="KW-1185">Reference proteome</keyword>
<sequence length="280" mass="31027">MGVSRRQPRPGQPGRVQRVGTKRPARVLVRFLDAELEGREEWVPPGRLQVRWDQVDGWLFDQQRWDAVCAAGTAALDTVELGAADWVLEMLLPKDCLDVMDTSRHGVLRVTDPAAFAAAIGIDPVELAVAPGYIMDSGTVIVPWPGLLTAAQKLAERHADRLLDDLHRKDEQAELEAVRGRFYPGRDGGQYISAAACADANATVFKPRNDMIRQWCGAAPRECFDELVALRAEVLRLGDLVAEAVTELRRAGKVRQANDLERRLGVPVEQLTRARRRAQG</sequence>
<reference evidence="2" key="1">
    <citation type="journal article" date="2019" name="Int. J. Syst. Evol. Microbiol.">
        <title>The Global Catalogue of Microorganisms (GCM) 10K type strain sequencing project: providing services to taxonomists for standard genome sequencing and annotation.</title>
        <authorList>
            <consortium name="The Broad Institute Genomics Platform"/>
            <consortium name="The Broad Institute Genome Sequencing Center for Infectious Disease"/>
            <person name="Wu L."/>
            <person name="Ma J."/>
        </authorList>
    </citation>
    <scope>NUCLEOTIDE SEQUENCE [LARGE SCALE GENOMIC DNA]</scope>
    <source>
        <strain evidence="2">JCM 3272</strain>
    </source>
</reference>
<evidence type="ECO:0008006" key="3">
    <source>
        <dbReference type="Google" id="ProtNLM"/>
    </source>
</evidence>
<protein>
    <recommendedName>
        <fullName evidence="3">PE-PGRS family protein</fullName>
    </recommendedName>
</protein>
<dbReference type="Proteomes" id="UP001501444">
    <property type="component" value="Unassembled WGS sequence"/>
</dbReference>
<name>A0ABP5T0R5_9ACTN</name>
<evidence type="ECO:0000313" key="1">
    <source>
        <dbReference type="EMBL" id="GAA2341123.1"/>
    </source>
</evidence>
<evidence type="ECO:0000313" key="2">
    <source>
        <dbReference type="Proteomes" id="UP001501444"/>
    </source>
</evidence>